<feature type="region of interest" description="Disordered" evidence="1">
    <location>
        <begin position="71"/>
        <end position="107"/>
    </location>
</feature>
<evidence type="ECO:0000313" key="3">
    <source>
        <dbReference type="Proteomes" id="UP000299102"/>
    </source>
</evidence>
<gene>
    <name evidence="2" type="ORF">EVAR_39421_1</name>
</gene>
<comment type="caution">
    <text evidence="2">The sequence shown here is derived from an EMBL/GenBank/DDBJ whole genome shotgun (WGS) entry which is preliminary data.</text>
</comment>
<evidence type="ECO:0000313" key="2">
    <source>
        <dbReference type="EMBL" id="GBP80551.1"/>
    </source>
</evidence>
<dbReference type="Proteomes" id="UP000299102">
    <property type="component" value="Unassembled WGS sequence"/>
</dbReference>
<proteinExistence type="predicted"/>
<name>A0A4C1YVR8_EUMVA</name>
<dbReference type="EMBL" id="BGZK01001467">
    <property type="protein sequence ID" value="GBP80551.1"/>
    <property type="molecule type" value="Genomic_DNA"/>
</dbReference>
<feature type="compositionally biased region" description="Polar residues" evidence="1">
    <location>
        <begin position="71"/>
        <end position="91"/>
    </location>
</feature>
<sequence length="130" mass="14058">MLQLTNADFCQRSISQKFRNTEIQFWKTGGVYRPAGVRAGVLFCGNPSGYPFRRKSVQLIAGVKRRALGLQGNTKSQGPAITDSGPSSSRAAVSPPEIASDRIARRRARPGEPIKLFYCGVRGGTSTAND</sequence>
<keyword evidence="3" id="KW-1185">Reference proteome</keyword>
<accession>A0A4C1YVR8</accession>
<reference evidence="2 3" key="1">
    <citation type="journal article" date="2019" name="Commun. Biol.">
        <title>The bagworm genome reveals a unique fibroin gene that provides high tensile strength.</title>
        <authorList>
            <person name="Kono N."/>
            <person name="Nakamura H."/>
            <person name="Ohtoshi R."/>
            <person name="Tomita M."/>
            <person name="Numata K."/>
            <person name="Arakawa K."/>
        </authorList>
    </citation>
    <scope>NUCLEOTIDE SEQUENCE [LARGE SCALE GENOMIC DNA]</scope>
</reference>
<protein>
    <submittedName>
        <fullName evidence="2">Uncharacterized protein</fullName>
    </submittedName>
</protein>
<organism evidence="2 3">
    <name type="scientific">Eumeta variegata</name>
    <name type="common">Bagworm moth</name>
    <name type="synonym">Eumeta japonica</name>
    <dbReference type="NCBI Taxonomy" id="151549"/>
    <lineage>
        <taxon>Eukaryota</taxon>
        <taxon>Metazoa</taxon>
        <taxon>Ecdysozoa</taxon>
        <taxon>Arthropoda</taxon>
        <taxon>Hexapoda</taxon>
        <taxon>Insecta</taxon>
        <taxon>Pterygota</taxon>
        <taxon>Neoptera</taxon>
        <taxon>Endopterygota</taxon>
        <taxon>Lepidoptera</taxon>
        <taxon>Glossata</taxon>
        <taxon>Ditrysia</taxon>
        <taxon>Tineoidea</taxon>
        <taxon>Psychidae</taxon>
        <taxon>Oiketicinae</taxon>
        <taxon>Eumeta</taxon>
    </lineage>
</organism>
<dbReference type="AlphaFoldDB" id="A0A4C1YVR8"/>
<evidence type="ECO:0000256" key="1">
    <source>
        <dbReference type="SAM" id="MobiDB-lite"/>
    </source>
</evidence>